<protein>
    <submittedName>
        <fullName evidence="3">Two pore domain potassium channel family protein</fullName>
    </submittedName>
</protein>
<evidence type="ECO:0000313" key="3">
    <source>
        <dbReference type="EMBL" id="MBR7619645.1"/>
    </source>
</evidence>
<feature type="transmembrane region" description="Helical" evidence="1">
    <location>
        <begin position="49"/>
        <end position="71"/>
    </location>
</feature>
<dbReference type="SUPFAM" id="SSF81324">
    <property type="entry name" value="Voltage-gated potassium channels"/>
    <property type="match status" value="1"/>
</dbReference>
<evidence type="ECO:0000256" key="1">
    <source>
        <dbReference type="SAM" id="Phobius"/>
    </source>
</evidence>
<dbReference type="GO" id="GO:0034220">
    <property type="term" value="P:monoatomic ion transmembrane transport"/>
    <property type="evidence" value="ECO:0007669"/>
    <property type="project" value="UniProtKB-KW"/>
</dbReference>
<keyword evidence="3" id="KW-0406">Ion transport</keyword>
<reference evidence="3" key="1">
    <citation type="submission" date="2021-04" db="EMBL/GenBank/DDBJ databases">
        <title>Draft genome assembly of strain Phenylobacterium sp. 20VBR1 using MiniION and Illumina platforms.</title>
        <authorList>
            <person name="Thomas F.A."/>
            <person name="Krishnan K.P."/>
            <person name="Sinha R.K."/>
        </authorList>
    </citation>
    <scope>NUCLEOTIDE SEQUENCE</scope>
    <source>
        <strain evidence="3">20VBR1</strain>
    </source>
</reference>
<keyword evidence="4" id="KW-1185">Reference proteome</keyword>
<dbReference type="Gene3D" id="1.10.287.70">
    <property type="match status" value="1"/>
</dbReference>
<dbReference type="RefSeq" id="WP_215339988.1">
    <property type="nucleotide sequence ID" value="NZ_JAGSGD010000001.1"/>
</dbReference>
<keyword evidence="3" id="KW-0813">Transport</keyword>
<keyword evidence="1" id="KW-0812">Transmembrane</keyword>
<dbReference type="AlphaFoldDB" id="A0A941CZN9"/>
<feature type="transmembrane region" description="Helical" evidence="1">
    <location>
        <begin position="6"/>
        <end position="29"/>
    </location>
</feature>
<keyword evidence="3" id="KW-0407">Ion channel</keyword>
<keyword evidence="1" id="KW-0472">Membrane</keyword>
<dbReference type="Pfam" id="PF07885">
    <property type="entry name" value="Ion_trans_2"/>
    <property type="match status" value="1"/>
</dbReference>
<dbReference type="Proteomes" id="UP000622580">
    <property type="component" value="Unassembled WGS sequence"/>
</dbReference>
<feature type="domain" description="Potassium channel" evidence="2">
    <location>
        <begin position="67"/>
        <end position="134"/>
    </location>
</feature>
<accession>A0A941CZN9</accession>
<dbReference type="EMBL" id="JAGSGD010000001">
    <property type="protein sequence ID" value="MBR7619645.1"/>
    <property type="molecule type" value="Genomic_DNA"/>
</dbReference>
<organism evidence="3 4">
    <name type="scientific">Phenylobacterium glaciei</name>
    <dbReference type="NCBI Taxonomy" id="2803784"/>
    <lineage>
        <taxon>Bacteria</taxon>
        <taxon>Pseudomonadati</taxon>
        <taxon>Pseudomonadota</taxon>
        <taxon>Alphaproteobacteria</taxon>
        <taxon>Caulobacterales</taxon>
        <taxon>Caulobacteraceae</taxon>
        <taxon>Phenylobacterium</taxon>
    </lineage>
</organism>
<evidence type="ECO:0000313" key="4">
    <source>
        <dbReference type="Proteomes" id="UP000622580"/>
    </source>
</evidence>
<proteinExistence type="predicted"/>
<sequence>MDVLARQLLISTAVVSATVLIHLLGLDALQGLLRWHLERFTRWINLDRVLVPLGVVLGLFVLHGLEIWLYALVYWKMQMLPTLEQALYFSTSSYSTVGETGAILPDRWRIVGVLEAINGMLLIGWSTAFLFQILHHLMWDDSDNHPLPKGAIARASKPRRTRQK</sequence>
<gene>
    <name evidence="3" type="ORF">JKL49_09620</name>
</gene>
<feature type="transmembrane region" description="Helical" evidence="1">
    <location>
        <begin position="110"/>
        <end position="131"/>
    </location>
</feature>
<name>A0A941CZN9_9CAUL</name>
<dbReference type="InterPro" id="IPR013099">
    <property type="entry name" value="K_chnl_dom"/>
</dbReference>
<keyword evidence="1" id="KW-1133">Transmembrane helix</keyword>
<evidence type="ECO:0000259" key="2">
    <source>
        <dbReference type="Pfam" id="PF07885"/>
    </source>
</evidence>
<comment type="caution">
    <text evidence="3">The sequence shown here is derived from an EMBL/GenBank/DDBJ whole genome shotgun (WGS) entry which is preliminary data.</text>
</comment>